<proteinExistence type="predicted"/>
<evidence type="ECO:0000259" key="6">
    <source>
        <dbReference type="Pfam" id="PF00583"/>
    </source>
</evidence>
<dbReference type="Gene3D" id="3.40.630.30">
    <property type="match status" value="1"/>
</dbReference>
<keyword evidence="2 5" id="KW-0812">Transmembrane</keyword>
<dbReference type="GO" id="GO:0046873">
    <property type="term" value="F:metal ion transmembrane transporter activity"/>
    <property type="evidence" value="ECO:0007669"/>
    <property type="project" value="InterPro"/>
</dbReference>
<dbReference type="Gene3D" id="1.20.58.340">
    <property type="entry name" value="Magnesium transport protein CorA, transmembrane region"/>
    <property type="match status" value="1"/>
</dbReference>
<comment type="caution">
    <text evidence="7">The sequence shown here is derived from an EMBL/GenBank/DDBJ whole genome shotgun (WGS) entry which is preliminary data.</text>
</comment>
<evidence type="ECO:0000256" key="4">
    <source>
        <dbReference type="ARBA" id="ARBA00023136"/>
    </source>
</evidence>
<dbReference type="PANTHER" id="PTHR42791:SF1">
    <property type="entry name" value="N-ACETYLTRANSFERASE DOMAIN-CONTAINING PROTEIN"/>
    <property type="match status" value="1"/>
</dbReference>
<dbReference type="InterPro" id="IPR000182">
    <property type="entry name" value="GNAT_dom"/>
</dbReference>
<reference evidence="7" key="1">
    <citation type="submission" date="2022-07" db="EMBL/GenBank/DDBJ databases">
        <title>Genome Sequence of Xylaria arbuscula.</title>
        <authorList>
            <person name="Buettner E."/>
        </authorList>
    </citation>
    <scope>NUCLEOTIDE SEQUENCE</scope>
    <source>
        <strain evidence="7">VT107</strain>
    </source>
</reference>
<sequence>MTSTRTYHITTGGKDYIERTIEVLAPAFQDDPIYTWLFYHLPTSEHQNLLPKLFRAYFIQSSLNDGIFLEVDGFGCCAVLMPPGTDIKNPRTLLQAGLIPDLFTIGPRTFKRAFIDYGNGVAPLLQKTFTKGEQQNHWYIFIIGTATERRSQGLASAILQDVMERARNDGRPIWLEATTRESMRLYAQHRFETVGEVVLGEGVVDAYGQPSKGGQGVTIWYDCFIDLLIQDGTGGHLNFLTTRPMIRVINMEQGLLFDNELLVELESVIEDCRRELNPGQVESVIPTANESDLKWLVIQGEWAARNLNRSQQVVRFPEAIGAQVSIAAIPLTTVGGSMLWPHRFVGLFILTLELFLVAPEGIREWETLTEAWRWLKSHPRVYRLRLTKDLQEGGEAMDSRMVSHWSEILHHLYHLGFNNYQIIIEDVVKRLYDMKYENAAKPTVGASNICLAYMNHLEYHRRLISTIKSKLASFPEEWEVSQPPQWATIFSELCDNLVESTKVTKDEARKTREIIIEQLNISQASSVRYLTVLATVFVPLSAVASIFGMNTQEINGSAWPIRYFVISAVPLTISLVVLPLVAVPVLNIFIRFTSTFTFSHRLQWVFLSLVFLENLISDIHKWISHDYPPALLVVDWIIGYSVPLLVVGLLSHKLQLEIVQIICAATQNGAPLSFGGLFQAACFALNTEPWFFLYGFVKLEITGMKGKDIKTLRVLKPRDTKYTV</sequence>
<feature type="transmembrane region" description="Helical" evidence="5">
    <location>
        <begin position="629"/>
        <end position="650"/>
    </location>
</feature>
<evidence type="ECO:0000256" key="5">
    <source>
        <dbReference type="SAM" id="Phobius"/>
    </source>
</evidence>
<gene>
    <name evidence="7" type="ORF">NPX13_g3691</name>
</gene>
<evidence type="ECO:0000313" key="7">
    <source>
        <dbReference type="EMBL" id="KAJ3576479.1"/>
    </source>
</evidence>
<feature type="transmembrane region" description="Helical" evidence="5">
    <location>
        <begin position="561"/>
        <end position="590"/>
    </location>
</feature>
<dbReference type="EMBL" id="JANPWZ010000474">
    <property type="protein sequence ID" value="KAJ3576479.1"/>
    <property type="molecule type" value="Genomic_DNA"/>
</dbReference>
<protein>
    <recommendedName>
        <fullName evidence="6">N-acetyltransferase domain-containing protein</fullName>
    </recommendedName>
</protein>
<dbReference type="InterPro" id="IPR002523">
    <property type="entry name" value="MgTranspt_CorA/ZnTranspt_ZntB"/>
</dbReference>
<comment type="subcellular location">
    <subcellularLocation>
        <location evidence="1">Membrane</location>
        <topology evidence="1">Multi-pass membrane protein</topology>
    </subcellularLocation>
</comment>
<dbReference type="InterPro" id="IPR045863">
    <property type="entry name" value="CorA_TM1_TM2"/>
</dbReference>
<evidence type="ECO:0000256" key="2">
    <source>
        <dbReference type="ARBA" id="ARBA00022692"/>
    </source>
</evidence>
<dbReference type="InterPro" id="IPR052523">
    <property type="entry name" value="Trichothecene_AcTrans"/>
</dbReference>
<keyword evidence="8" id="KW-1185">Reference proteome</keyword>
<keyword evidence="4 5" id="KW-0472">Membrane</keyword>
<keyword evidence="3 5" id="KW-1133">Transmembrane helix</keyword>
<dbReference type="SUPFAM" id="SSF144083">
    <property type="entry name" value="Magnesium transport protein CorA, transmembrane region"/>
    <property type="match status" value="1"/>
</dbReference>
<dbReference type="Proteomes" id="UP001148614">
    <property type="component" value="Unassembled WGS sequence"/>
</dbReference>
<dbReference type="GO" id="GO:0016747">
    <property type="term" value="F:acyltransferase activity, transferring groups other than amino-acyl groups"/>
    <property type="evidence" value="ECO:0007669"/>
    <property type="project" value="InterPro"/>
</dbReference>
<dbReference type="SUPFAM" id="SSF55729">
    <property type="entry name" value="Acyl-CoA N-acyltransferases (Nat)"/>
    <property type="match status" value="1"/>
</dbReference>
<feature type="transmembrane region" description="Helical" evidence="5">
    <location>
        <begin position="529"/>
        <end position="549"/>
    </location>
</feature>
<evidence type="ECO:0000256" key="3">
    <source>
        <dbReference type="ARBA" id="ARBA00022989"/>
    </source>
</evidence>
<evidence type="ECO:0000256" key="1">
    <source>
        <dbReference type="ARBA" id="ARBA00004141"/>
    </source>
</evidence>
<dbReference type="AlphaFoldDB" id="A0A9W8TMK8"/>
<dbReference type="CDD" id="cd04301">
    <property type="entry name" value="NAT_SF"/>
    <property type="match status" value="1"/>
</dbReference>
<dbReference type="InterPro" id="IPR016181">
    <property type="entry name" value="Acyl_CoA_acyltransferase"/>
</dbReference>
<evidence type="ECO:0000313" key="8">
    <source>
        <dbReference type="Proteomes" id="UP001148614"/>
    </source>
</evidence>
<dbReference type="Pfam" id="PF01544">
    <property type="entry name" value="CorA"/>
    <property type="match status" value="1"/>
</dbReference>
<accession>A0A9W8TMK8</accession>
<feature type="domain" description="N-acetyltransferase" evidence="6">
    <location>
        <begin position="134"/>
        <end position="188"/>
    </location>
</feature>
<dbReference type="GO" id="GO:0016020">
    <property type="term" value="C:membrane"/>
    <property type="evidence" value="ECO:0007669"/>
    <property type="project" value="UniProtKB-SubCell"/>
</dbReference>
<dbReference type="Pfam" id="PF00583">
    <property type="entry name" value="Acetyltransf_1"/>
    <property type="match status" value="1"/>
</dbReference>
<name>A0A9W8TMK8_9PEZI</name>
<dbReference type="PANTHER" id="PTHR42791">
    <property type="entry name" value="GNAT FAMILY ACETYLTRANSFERASE"/>
    <property type="match status" value="1"/>
</dbReference>
<dbReference type="VEuPathDB" id="FungiDB:F4678DRAFT_319614"/>
<organism evidence="7 8">
    <name type="scientific">Xylaria arbuscula</name>
    <dbReference type="NCBI Taxonomy" id="114810"/>
    <lineage>
        <taxon>Eukaryota</taxon>
        <taxon>Fungi</taxon>
        <taxon>Dikarya</taxon>
        <taxon>Ascomycota</taxon>
        <taxon>Pezizomycotina</taxon>
        <taxon>Sordariomycetes</taxon>
        <taxon>Xylariomycetidae</taxon>
        <taxon>Xylariales</taxon>
        <taxon>Xylariaceae</taxon>
        <taxon>Xylaria</taxon>
    </lineage>
</organism>